<evidence type="ECO:0000256" key="7">
    <source>
        <dbReference type="ARBA" id="ARBA00023136"/>
    </source>
</evidence>
<dbReference type="InterPro" id="IPR043142">
    <property type="entry name" value="PapC-like_C_sf"/>
</dbReference>
<dbReference type="Gene3D" id="2.60.40.3110">
    <property type="match status" value="1"/>
</dbReference>
<sequence>MKKAVNKGLFVFCLSAIAFSIRAEIVPTSSQPIELARAIFDTDALRSDGLDPEIANYYAEAPRFTSGTHDVTVLINGKKQGVFPVKFNEKGMPCIDKAFLENAGLFKSIKRETCPWIQQYWAGATLETQPDSEQISLVVPPEAIDLESGRQVADVRGGVAGMLNYSMFGSHYDYSSDNSDRFQSTFELGFNAGDWIVRSTQMVSDGSDQKFSADSLYTYAQRTFTDYGVMVQGGQINIANSRFSIPTIYGVQMMPDNAMASQNNSGIEVSGIARNPQARVDIRQSGQLIFSTLVPAGPFTLKDVPVANLNSDLNVTVTESDGSENRFTVAASSFRSNHVGRASGFSIAIGRAENIEDSRFEQPWIFSMSNGWSINNRVNVMAGMVSADNHYYGFSGNIDTVPFQNFYASMGFLGSIDNLSQTDGTKTTLDLGYSLPWGIGVSLGGSYGTPDYREMQELYSNDDDFSTTKYDTNVGVSWSSNLLGRFSLSYYRNQTWNSDYDSRSILSSWSKSFRYFSVSLNWQSDVSHDREGDNDMFYVNVSVPLGRSGVTTNSWYRENEGRGSYGTRAMGSLNAENSYTVGVSQDHDDNVTSWDSSLNSNLHYTTLALAAGGDSDSNMSYSAALSGGIVAHNEGITFSPYQVTDTYAITKLDKPVSGVEIGTLRGPVWTDKWGRAVVPALAPFQETSVEVNTQSLPGNLDVNNGRADFKASHGAVVSWQFTTLSQRRVLLAIARPDGSMLPKGTSIVDQAGEYVTSAPEDGVIFLNDISASQPLYASIDGGRCKLSYTLPEADPQKFYEEINGKCL</sequence>
<keyword evidence="6 9" id="KW-0732">Signal</keyword>
<dbReference type="GO" id="GO:0009297">
    <property type="term" value="P:pilus assembly"/>
    <property type="evidence" value="ECO:0007669"/>
    <property type="project" value="InterPro"/>
</dbReference>
<evidence type="ECO:0000256" key="9">
    <source>
        <dbReference type="SAM" id="SignalP"/>
    </source>
</evidence>
<dbReference type="GO" id="GO:0009279">
    <property type="term" value="C:cell outer membrane"/>
    <property type="evidence" value="ECO:0007669"/>
    <property type="project" value="UniProtKB-SubCell"/>
</dbReference>
<comment type="similarity">
    <text evidence="2">Belongs to the fimbrial export usher family.</text>
</comment>
<feature type="signal peptide" evidence="9">
    <location>
        <begin position="1"/>
        <end position="23"/>
    </location>
</feature>
<accession>A0A4V1Q5Z0</accession>
<dbReference type="InterPro" id="IPR037224">
    <property type="entry name" value="PapC_N_sf"/>
</dbReference>
<evidence type="ECO:0000256" key="8">
    <source>
        <dbReference type="ARBA" id="ARBA00023237"/>
    </source>
</evidence>
<dbReference type="RefSeq" id="WP_129324949.1">
    <property type="nucleotide sequence ID" value="NZ_QJSL01000021.1"/>
</dbReference>
<dbReference type="GO" id="GO:0015473">
    <property type="term" value="F:fimbrial usher porin activity"/>
    <property type="evidence" value="ECO:0007669"/>
    <property type="project" value="InterPro"/>
</dbReference>
<dbReference type="EMBL" id="QJSL01000021">
    <property type="protein sequence ID" value="RXW27258.1"/>
    <property type="molecule type" value="Genomic_DNA"/>
</dbReference>
<dbReference type="AlphaFoldDB" id="A0A4V1Q5Z0"/>
<evidence type="ECO:0000256" key="1">
    <source>
        <dbReference type="ARBA" id="ARBA00004571"/>
    </source>
</evidence>
<dbReference type="Gene3D" id="3.10.20.410">
    <property type="match status" value="1"/>
</dbReference>
<evidence type="ECO:0000256" key="2">
    <source>
        <dbReference type="ARBA" id="ARBA00008064"/>
    </source>
</evidence>
<dbReference type="NCBIfam" id="NF011832">
    <property type="entry name" value="PRK15304.1"/>
    <property type="match status" value="1"/>
</dbReference>
<dbReference type="Pfam" id="PF13954">
    <property type="entry name" value="PapC_N"/>
    <property type="match status" value="1"/>
</dbReference>
<gene>
    <name evidence="12" type="ORF">DM877_19940</name>
</gene>
<evidence type="ECO:0000259" key="10">
    <source>
        <dbReference type="Pfam" id="PF13953"/>
    </source>
</evidence>
<feature type="domain" description="PapC N-terminal" evidence="11">
    <location>
        <begin position="40"/>
        <end position="167"/>
    </location>
</feature>
<protein>
    <submittedName>
        <fullName evidence="12">Fimbrial protein</fullName>
    </submittedName>
</protein>
<evidence type="ECO:0000259" key="11">
    <source>
        <dbReference type="Pfam" id="PF13954"/>
    </source>
</evidence>
<dbReference type="PANTHER" id="PTHR30451">
    <property type="entry name" value="OUTER MEMBRANE USHER PROTEIN"/>
    <property type="match status" value="1"/>
</dbReference>
<feature type="domain" description="PapC-like C-terminal" evidence="10">
    <location>
        <begin position="730"/>
        <end position="792"/>
    </location>
</feature>
<dbReference type="InterPro" id="IPR042186">
    <property type="entry name" value="FimD_plug_dom"/>
</dbReference>
<dbReference type="InterPro" id="IPR000015">
    <property type="entry name" value="Fimb_usher"/>
</dbReference>
<evidence type="ECO:0000256" key="3">
    <source>
        <dbReference type="ARBA" id="ARBA00022448"/>
    </source>
</evidence>
<dbReference type="Proteomes" id="UP000290875">
    <property type="component" value="Unassembled WGS sequence"/>
</dbReference>
<evidence type="ECO:0000313" key="12">
    <source>
        <dbReference type="EMBL" id="RXW27258.1"/>
    </source>
</evidence>
<reference evidence="12 13" key="1">
    <citation type="submission" date="2018-06" db="EMBL/GenBank/DDBJ databases">
        <title>Carbapenemase-producing Enterobacteriaceae present in wastewater treatment plant effluent and nearby surface waters in the US.</title>
        <authorList>
            <person name="Mathys D.A."/>
            <person name="Mollenkopf D.F."/>
            <person name="Feicht S.M."/>
            <person name="Adams R.J."/>
            <person name="Albers A.L."/>
            <person name="Grooters S.V."/>
            <person name="Stuever D.M."/>
            <person name="Daniels J.B."/>
            <person name="Wittum T.E."/>
        </authorList>
    </citation>
    <scope>NUCLEOTIDE SEQUENCE [LARGE SCALE GENOMIC DNA]</scope>
    <source>
        <strain evidence="12 13">GEO_4_Eff_A</strain>
    </source>
</reference>
<dbReference type="SUPFAM" id="SSF141729">
    <property type="entry name" value="FimD N-terminal domain-like"/>
    <property type="match status" value="1"/>
</dbReference>
<dbReference type="InterPro" id="IPR025949">
    <property type="entry name" value="PapC-like_C"/>
</dbReference>
<dbReference type="Pfam" id="PF13953">
    <property type="entry name" value="PapC_C"/>
    <property type="match status" value="1"/>
</dbReference>
<evidence type="ECO:0000256" key="5">
    <source>
        <dbReference type="ARBA" id="ARBA00022692"/>
    </source>
</evidence>
<keyword evidence="4" id="KW-1134">Transmembrane beta strand</keyword>
<organism evidence="12 13">
    <name type="scientific">Enterobacter cloacae</name>
    <dbReference type="NCBI Taxonomy" id="550"/>
    <lineage>
        <taxon>Bacteria</taxon>
        <taxon>Pseudomonadati</taxon>
        <taxon>Pseudomonadota</taxon>
        <taxon>Gammaproteobacteria</taxon>
        <taxon>Enterobacterales</taxon>
        <taxon>Enterobacteriaceae</taxon>
        <taxon>Enterobacter</taxon>
        <taxon>Enterobacter cloacae complex</taxon>
    </lineage>
</organism>
<feature type="chain" id="PRO_5020396158" evidence="9">
    <location>
        <begin position="24"/>
        <end position="807"/>
    </location>
</feature>
<name>A0A4V1Q5Z0_ENTCL</name>
<comment type="subcellular location">
    <subcellularLocation>
        <location evidence="1">Cell outer membrane</location>
        <topology evidence="1">Multi-pass membrane protein</topology>
    </subcellularLocation>
</comment>
<dbReference type="Gene3D" id="2.60.40.2610">
    <property type="entry name" value="Outer membrane usher protein FimD, plug domain"/>
    <property type="match status" value="1"/>
</dbReference>
<keyword evidence="3" id="KW-0813">Transport</keyword>
<dbReference type="Gene3D" id="2.60.40.2070">
    <property type="match status" value="1"/>
</dbReference>
<dbReference type="Pfam" id="PF00577">
    <property type="entry name" value="Usher"/>
    <property type="match status" value="1"/>
</dbReference>
<dbReference type="InterPro" id="IPR025885">
    <property type="entry name" value="PapC_N"/>
</dbReference>
<dbReference type="PANTHER" id="PTHR30451:SF8">
    <property type="entry name" value="FIMBRIAL USHER PROTEIN"/>
    <property type="match status" value="1"/>
</dbReference>
<evidence type="ECO:0000256" key="4">
    <source>
        <dbReference type="ARBA" id="ARBA00022452"/>
    </source>
</evidence>
<comment type="caution">
    <text evidence="12">The sequence shown here is derived from an EMBL/GenBank/DDBJ whole genome shotgun (WGS) entry which is preliminary data.</text>
</comment>
<keyword evidence="7" id="KW-0472">Membrane</keyword>
<proteinExistence type="inferred from homology"/>
<keyword evidence="8" id="KW-0998">Cell outer membrane</keyword>
<evidence type="ECO:0000256" key="6">
    <source>
        <dbReference type="ARBA" id="ARBA00022729"/>
    </source>
</evidence>
<keyword evidence="5" id="KW-0812">Transmembrane</keyword>
<evidence type="ECO:0000313" key="13">
    <source>
        <dbReference type="Proteomes" id="UP000290875"/>
    </source>
</evidence>